<keyword evidence="6" id="KW-0966">Cell projection</keyword>
<evidence type="ECO:0000256" key="4">
    <source>
        <dbReference type="ARBA" id="ARBA00023143"/>
    </source>
</evidence>
<evidence type="ECO:0000313" key="7">
    <source>
        <dbReference type="Proteomes" id="UP000682951"/>
    </source>
</evidence>
<evidence type="ECO:0000256" key="2">
    <source>
        <dbReference type="ARBA" id="ARBA00004117"/>
    </source>
</evidence>
<dbReference type="RefSeq" id="WP_212141067.1">
    <property type="nucleotide sequence ID" value="NZ_JAGSSW010000005.1"/>
</dbReference>
<dbReference type="Pfam" id="PF02119">
    <property type="entry name" value="FlgI"/>
    <property type="match status" value="1"/>
</dbReference>
<dbReference type="Proteomes" id="UP000682951">
    <property type="component" value="Unassembled WGS sequence"/>
</dbReference>
<comment type="subunit">
    <text evidence="5">The basal body constitutes a major portion of the flagellar organelle and consists of four rings (L,P,S, and M) mounted on a central rod.</text>
</comment>
<proteinExistence type="inferred from homology"/>
<feature type="signal peptide" evidence="5">
    <location>
        <begin position="1"/>
        <end position="19"/>
    </location>
</feature>
<organism evidence="6 7">
    <name type="scientific">Campylobacter anatolicus</name>
    <dbReference type="NCBI Taxonomy" id="2829105"/>
    <lineage>
        <taxon>Bacteria</taxon>
        <taxon>Pseudomonadati</taxon>
        <taxon>Campylobacterota</taxon>
        <taxon>Epsilonproteobacteria</taxon>
        <taxon>Campylobacterales</taxon>
        <taxon>Campylobacteraceae</taxon>
        <taxon>Campylobacter</taxon>
    </lineage>
</organism>
<dbReference type="PRINTS" id="PR01010">
    <property type="entry name" value="FLGPRINGFLGI"/>
</dbReference>
<dbReference type="HAMAP" id="MF_00416">
    <property type="entry name" value="FlgI"/>
    <property type="match status" value="1"/>
</dbReference>
<feature type="chain" id="PRO_5044904177" description="Flagellar P-ring protein" evidence="5">
    <location>
        <begin position="20"/>
        <end position="352"/>
    </location>
</feature>
<dbReference type="EMBL" id="JAGSSW010000005">
    <property type="protein sequence ID" value="MBR8464086.1"/>
    <property type="molecule type" value="Genomic_DNA"/>
</dbReference>
<comment type="subcellular location">
    <subcellularLocation>
        <location evidence="2 5">Bacterial flagellum basal body</location>
    </subcellularLocation>
</comment>
<reference evidence="6 7" key="1">
    <citation type="submission" date="2021-04" db="EMBL/GenBank/DDBJ databases">
        <title>Molecular and phenotypic characterization and identification of bacterial isolates recovered from the Anatolian ground squirrels (Spermophilus xanthoprymnus) and which have the potential to form a new species in the Campylobacter genus.</title>
        <authorList>
            <person name="Aydin F."/>
            <person name="Abay S."/>
            <person name="Kayman T."/>
            <person name="Karakaya E."/>
            <person name="Mustak H.K."/>
            <person name="Mustak I.B."/>
            <person name="Bilgin N."/>
            <person name="Duzler A."/>
            <person name="Sahin O."/>
            <person name="Guran O."/>
            <person name="Saticioglu I.B."/>
        </authorList>
    </citation>
    <scope>NUCLEOTIDE SEQUENCE [LARGE SCALE GENOMIC DNA]</scope>
    <source>
        <strain evidence="7">faydin-G24</strain>
    </source>
</reference>
<keyword evidence="4 5" id="KW-0975">Bacterial flagellum</keyword>
<dbReference type="PANTHER" id="PTHR30381">
    <property type="entry name" value="FLAGELLAR P-RING PERIPLASMIC PROTEIN FLGI"/>
    <property type="match status" value="1"/>
</dbReference>
<gene>
    <name evidence="5" type="primary">flgI</name>
    <name evidence="6" type="ORF">KDD93_05805</name>
</gene>
<dbReference type="PANTHER" id="PTHR30381:SF0">
    <property type="entry name" value="FLAGELLAR P-RING PROTEIN"/>
    <property type="match status" value="1"/>
</dbReference>
<keyword evidence="3 5" id="KW-0732">Signal</keyword>
<comment type="similarity">
    <text evidence="5">Belongs to the FlgI family.</text>
</comment>
<keyword evidence="6" id="KW-0282">Flagellum</keyword>
<evidence type="ECO:0000313" key="6">
    <source>
        <dbReference type="EMBL" id="MBR8464086.1"/>
    </source>
</evidence>
<sequence length="352" mass="37273" precursor="true">MVKFSSFILASFLATNAFSTQIKDLANVVGVRENQLIGYGLVVGLNGTGDGSTSEFTLQSLSNMLQTVNVKINPDDIKSKNTAAVIVTATLPPFARHGDKLDVIISSIGDAKSLQGGTLLMTPLKGVDGDIYALAQGSMSIGGKSAGRANAGGNHVTAGTIFNGALVEREVIYDIYNQKSINLSLKNTNFKTAIDIENAINANIGDEIAKAIDPRTIVLNIPQDANIIELVSSVLNLDIDYEMEQKIIIDERTGTIVSGIDAVIDPVVLTHGNITIKIEPNTYDDIADGDIDLQGDIAITPGANLLKVSGEKTTVANITRALNRLGATPTDIISILENLKRVGAIHVPLEII</sequence>
<dbReference type="NCBIfam" id="NF003676">
    <property type="entry name" value="PRK05303.1"/>
    <property type="match status" value="1"/>
</dbReference>
<comment type="function">
    <text evidence="1 5">Assembles around the rod to form the L-ring and probably protects the motor/basal body from shearing forces during rotation.</text>
</comment>
<keyword evidence="6" id="KW-0969">Cilium</keyword>
<dbReference type="InterPro" id="IPR001782">
    <property type="entry name" value="Flag_FlgI"/>
</dbReference>
<evidence type="ECO:0000256" key="5">
    <source>
        <dbReference type="HAMAP-Rule" id="MF_00416"/>
    </source>
</evidence>
<accession>A0ABS5HJ69</accession>
<keyword evidence="7" id="KW-1185">Reference proteome</keyword>
<evidence type="ECO:0000256" key="3">
    <source>
        <dbReference type="ARBA" id="ARBA00022729"/>
    </source>
</evidence>
<protein>
    <recommendedName>
        <fullName evidence="5">Flagellar P-ring protein</fullName>
    </recommendedName>
    <alternativeName>
        <fullName evidence="5">Basal body P-ring protein</fullName>
    </alternativeName>
</protein>
<name>A0ABS5HJ69_9BACT</name>
<evidence type="ECO:0000256" key="1">
    <source>
        <dbReference type="ARBA" id="ARBA00002591"/>
    </source>
</evidence>
<comment type="caution">
    <text evidence="6">The sequence shown here is derived from an EMBL/GenBank/DDBJ whole genome shotgun (WGS) entry which is preliminary data.</text>
</comment>